<comment type="caution">
    <text evidence="3">The sequence shown here is derived from an EMBL/GenBank/DDBJ whole genome shotgun (WGS) entry which is preliminary data.</text>
</comment>
<name>A0A9P3G3L0_9APHY</name>
<evidence type="ECO:0000256" key="1">
    <source>
        <dbReference type="SAM" id="MobiDB-lite"/>
    </source>
</evidence>
<evidence type="ECO:0000256" key="2">
    <source>
        <dbReference type="SAM" id="Phobius"/>
    </source>
</evidence>
<protein>
    <submittedName>
        <fullName evidence="3">Uncharacterized protein</fullName>
    </submittedName>
</protein>
<feature type="transmembrane region" description="Helical" evidence="2">
    <location>
        <begin position="64"/>
        <end position="88"/>
    </location>
</feature>
<dbReference type="OrthoDB" id="3214103at2759"/>
<feature type="transmembrane region" description="Helical" evidence="2">
    <location>
        <begin position="289"/>
        <end position="309"/>
    </location>
</feature>
<evidence type="ECO:0000313" key="3">
    <source>
        <dbReference type="EMBL" id="GJE87239.1"/>
    </source>
</evidence>
<keyword evidence="4" id="KW-1185">Reference proteome</keyword>
<accession>A0A9P3G3L0</accession>
<reference evidence="3 4" key="1">
    <citation type="submission" date="2021-08" db="EMBL/GenBank/DDBJ databases">
        <title>Draft Genome Sequence of Phanerochaete sordida strain YK-624.</title>
        <authorList>
            <person name="Mori T."/>
            <person name="Dohra H."/>
            <person name="Suzuki T."/>
            <person name="Kawagishi H."/>
            <person name="Hirai H."/>
        </authorList>
    </citation>
    <scope>NUCLEOTIDE SEQUENCE [LARGE SCALE GENOMIC DNA]</scope>
    <source>
        <strain evidence="3 4">YK-624</strain>
    </source>
</reference>
<organism evidence="3 4">
    <name type="scientific">Phanerochaete sordida</name>
    <dbReference type="NCBI Taxonomy" id="48140"/>
    <lineage>
        <taxon>Eukaryota</taxon>
        <taxon>Fungi</taxon>
        <taxon>Dikarya</taxon>
        <taxon>Basidiomycota</taxon>
        <taxon>Agaricomycotina</taxon>
        <taxon>Agaricomycetes</taxon>
        <taxon>Polyporales</taxon>
        <taxon>Phanerochaetaceae</taxon>
        <taxon>Phanerochaete</taxon>
    </lineage>
</organism>
<dbReference type="EMBL" id="BPQB01000006">
    <property type="protein sequence ID" value="GJE87239.1"/>
    <property type="molecule type" value="Genomic_DNA"/>
</dbReference>
<gene>
    <name evidence="3" type="ORF">PsYK624_033220</name>
</gene>
<feature type="transmembrane region" description="Helical" evidence="2">
    <location>
        <begin position="238"/>
        <end position="269"/>
    </location>
</feature>
<feature type="transmembrane region" description="Helical" evidence="2">
    <location>
        <begin position="34"/>
        <end position="52"/>
    </location>
</feature>
<feature type="region of interest" description="Disordered" evidence="1">
    <location>
        <begin position="334"/>
        <end position="373"/>
    </location>
</feature>
<keyword evidence="2" id="KW-0812">Transmembrane</keyword>
<proteinExistence type="predicted"/>
<feature type="transmembrane region" description="Helical" evidence="2">
    <location>
        <begin position="135"/>
        <end position="157"/>
    </location>
</feature>
<dbReference type="AlphaFoldDB" id="A0A9P3G3L0"/>
<feature type="compositionally biased region" description="Polar residues" evidence="1">
    <location>
        <begin position="334"/>
        <end position="351"/>
    </location>
</feature>
<feature type="transmembrane region" description="Helical" evidence="2">
    <location>
        <begin position="164"/>
        <end position="185"/>
    </location>
</feature>
<evidence type="ECO:0000313" key="4">
    <source>
        <dbReference type="Proteomes" id="UP000703269"/>
    </source>
</evidence>
<keyword evidence="2" id="KW-0472">Membrane</keyword>
<sequence length="373" mass="40550">MRTAYENDTTFLDFNADNAAAAVSADIVPVVLESIAFGFYTMLALVSFLVILRSHKELLSRKTILLAVCAAMYGAAAVHMGITLALLFVTKGQLDSALCMDMMECTPCNNEDPTCPGSQWLNPYLLVHPMVAETLPTALLALNMALGDLVVLWRALVLWPRRRAVQAASALLMAGTLGMLGWTVVGDFGFQDYNGSVAMLTSWVTNVWGTALITVRAWQHRRRVGAHLQAGSRSRAEVALLIFIESGALYCALWVPLIVSSVAHLIQSFVTTYKPSDNMLPLLNGVSDVQSGLLIHIVGIYPTAVILLVKLSDHYAQRTLSLNDVPTLLPQHRTTVQPQQHRQARGSTVSSDPAGEHTGRAIRNALRSSDSDV</sequence>
<keyword evidence="2" id="KW-1133">Transmembrane helix</keyword>
<feature type="transmembrane region" description="Helical" evidence="2">
    <location>
        <begin position="197"/>
        <end position="218"/>
    </location>
</feature>
<dbReference type="Proteomes" id="UP000703269">
    <property type="component" value="Unassembled WGS sequence"/>
</dbReference>